<dbReference type="InterPro" id="IPR018422">
    <property type="entry name" value="Cation/H_exchanger_CPA1"/>
</dbReference>
<sequence length="409" mass="43222">MDIELVAGRILFLALMALTGLALSRLLRLDLTLGALIAGVVFGLIVTQTGFDTGIRAHNFKPLVFYIILPVLIFQAAWHIRPRVLQRVLVPAVILAVPGVLISCFVMAGLSYLGIAHPVGFPWIAALLTGAILAATDPVSVVAKLRSLNAPDELEALIETESLLNDAAAVVLFGIVLAFALGEIQGAGAGLAADFGRVFFGGLVTGLVLGLTAAGFARWLASAPVISIVTVITALGSFYLAEHILHVSGILAVMSAALTSRILLRDSAHLDSAASTWEWLGLLFNALVFALLGLVITYDMFTDQWLAMLIAIAAMLFARALSVGLSAFGSRLLGQPVSWAWQGVLFWGGLRGAIAIALVLSLPVELPYWWTIQSMVFGAVLFSILVQGTTVGFVAGKLDIRTGAGNVRE</sequence>
<dbReference type="GO" id="GO:0015386">
    <property type="term" value="F:potassium:proton antiporter activity"/>
    <property type="evidence" value="ECO:0007669"/>
    <property type="project" value="TreeGrafter"/>
</dbReference>
<organism evidence="14 15">
    <name type="scientific">Thiohalobacter thiocyanaticus</name>
    <dbReference type="NCBI Taxonomy" id="585455"/>
    <lineage>
        <taxon>Bacteria</taxon>
        <taxon>Pseudomonadati</taxon>
        <taxon>Pseudomonadota</taxon>
        <taxon>Gammaproteobacteria</taxon>
        <taxon>Thiohalobacterales</taxon>
        <taxon>Thiohalobacteraceae</taxon>
        <taxon>Thiohalobacter</taxon>
    </lineage>
</organism>
<evidence type="ECO:0000313" key="14">
    <source>
        <dbReference type="EMBL" id="RRQ20785.1"/>
    </source>
</evidence>
<evidence type="ECO:0000256" key="9">
    <source>
        <dbReference type="ARBA" id="ARBA00023065"/>
    </source>
</evidence>
<evidence type="ECO:0000256" key="3">
    <source>
        <dbReference type="ARBA" id="ARBA00022448"/>
    </source>
</evidence>
<evidence type="ECO:0000256" key="4">
    <source>
        <dbReference type="ARBA" id="ARBA00022449"/>
    </source>
</evidence>
<feature type="transmembrane region" description="Helical" evidence="12">
    <location>
        <begin position="163"/>
        <end position="181"/>
    </location>
</feature>
<dbReference type="RefSeq" id="WP_125180000.1">
    <property type="nucleotide sequence ID" value="NZ_QZMU01000001.1"/>
</dbReference>
<feature type="transmembrane region" description="Helical" evidence="12">
    <location>
        <begin position="276"/>
        <end position="298"/>
    </location>
</feature>
<feature type="transmembrane region" description="Helical" evidence="12">
    <location>
        <begin position="368"/>
        <end position="395"/>
    </location>
</feature>
<keyword evidence="4" id="KW-0050">Antiport</keyword>
<keyword evidence="3" id="KW-0813">Transport</keyword>
<feature type="transmembrane region" description="Helical" evidence="12">
    <location>
        <begin position="187"/>
        <end position="209"/>
    </location>
</feature>
<feature type="transmembrane region" description="Helical" evidence="12">
    <location>
        <begin position="6"/>
        <end position="24"/>
    </location>
</feature>
<comment type="subcellular location">
    <subcellularLocation>
        <location evidence="1">Cell membrane</location>
        <topology evidence="1">Multi-pass membrane protein</topology>
    </subcellularLocation>
</comment>
<comment type="caution">
    <text evidence="14">The sequence shown here is derived from an EMBL/GenBank/DDBJ whole genome shotgun (WGS) entry which is preliminary data.</text>
</comment>
<feature type="transmembrane region" description="Helical" evidence="12">
    <location>
        <begin position="31"/>
        <end position="51"/>
    </location>
</feature>
<dbReference type="GO" id="GO:0051453">
    <property type="term" value="P:regulation of intracellular pH"/>
    <property type="evidence" value="ECO:0007669"/>
    <property type="project" value="TreeGrafter"/>
</dbReference>
<keyword evidence="9" id="KW-0406">Ion transport</keyword>
<dbReference type="OrthoDB" id="9774146at2"/>
<evidence type="ECO:0000259" key="13">
    <source>
        <dbReference type="Pfam" id="PF00999"/>
    </source>
</evidence>
<evidence type="ECO:0000313" key="15">
    <source>
        <dbReference type="Proteomes" id="UP000287798"/>
    </source>
</evidence>
<feature type="transmembrane region" description="Helical" evidence="12">
    <location>
        <begin position="92"/>
        <end position="115"/>
    </location>
</feature>
<name>A0A426QGB3_9GAMM</name>
<evidence type="ECO:0000256" key="6">
    <source>
        <dbReference type="ARBA" id="ARBA00022692"/>
    </source>
</evidence>
<keyword evidence="5" id="KW-1003">Cell membrane</keyword>
<keyword evidence="15" id="KW-1185">Reference proteome</keyword>
<feature type="transmembrane region" description="Helical" evidence="12">
    <location>
        <begin position="216"/>
        <end position="238"/>
    </location>
</feature>
<feature type="transmembrane region" description="Helical" evidence="12">
    <location>
        <begin position="121"/>
        <end position="143"/>
    </location>
</feature>
<proteinExistence type="inferred from homology"/>
<keyword evidence="11" id="KW-0739">Sodium transport</keyword>
<evidence type="ECO:0000256" key="8">
    <source>
        <dbReference type="ARBA" id="ARBA00023053"/>
    </source>
</evidence>
<dbReference type="InterPro" id="IPR006153">
    <property type="entry name" value="Cation/H_exchanger_TM"/>
</dbReference>
<dbReference type="Gene3D" id="6.10.140.1330">
    <property type="match status" value="1"/>
</dbReference>
<keyword evidence="7 12" id="KW-1133">Transmembrane helix</keyword>
<feature type="transmembrane region" description="Helical" evidence="12">
    <location>
        <begin position="244"/>
        <end position="264"/>
    </location>
</feature>
<feature type="domain" description="Cation/H+ exchanger transmembrane" evidence="13">
    <location>
        <begin position="16"/>
        <end position="394"/>
    </location>
</feature>
<evidence type="ECO:0000256" key="11">
    <source>
        <dbReference type="ARBA" id="ARBA00023201"/>
    </source>
</evidence>
<comment type="similarity">
    <text evidence="2">Belongs to the monovalent cation:proton antiporter 1 (CPA1) transporter (TC 2.A.36) family.</text>
</comment>
<dbReference type="Proteomes" id="UP000287798">
    <property type="component" value="Unassembled WGS sequence"/>
</dbReference>
<accession>A0A426QGB3</accession>
<dbReference type="GO" id="GO:0005886">
    <property type="term" value="C:plasma membrane"/>
    <property type="evidence" value="ECO:0007669"/>
    <property type="project" value="UniProtKB-SubCell"/>
</dbReference>
<gene>
    <name evidence="14" type="ORF">D6C00_01525</name>
</gene>
<protein>
    <submittedName>
        <fullName evidence="14">Sodium:proton antiporter</fullName>
    </submittedName>
</protein>
<evidence type="ECO:0000256" key="2">
    <source>
        <dbReference type="ARBA" id="ARBA00007367"/>
    </source>
</evidence>
<keyword evidence="10 12" id="KW-0472">Membrane</keyword>
<evidence type="ECO:0000256" key="5">
    <source>
        <dbReference type="ARBA" id="ARBA00022475"/>
    </source>
</evidence>
<evidence type="ECO:0000256" key="10">
    <source>
        <dbReference type="ARBA" id="ARBA00023136"/>
    </source>
</evidence>
<dbReference type="PANTHER" id="PTHR10110:SF195">
    <property type="entry name" value="NA(+)_H(+) ANTIPORTER NHAS2"/>
    <property type="match status" value="1"/>
</dbReference>
<keyword evidence="8" id="KW-0915">Sodium</keyword>
<dbReference type="GO" id="GO:0098719">
    <property type="term" value="P:sodium ion import across plasma membrane"/>
    <property type="evidence" value="ECO:0007669"/>
    <property type="project" value="TreeGrafter"/>
</dbReference>
<dbReference type="EMBL" id="QZMU01000001">
    <property type="protein sequence ID" value="RRQ20785.1"/>
    <property type="molecule type" value="Genomic_DNA"/>
</dbReference>
<dbReference type="Pfam" id="PF00999">
    <property type="entry name" value="Na_H_Exchanger"/>
    <property type="match status" value="1"/>
</dbReference>
<feature type="transmembrane region" description="Helical" evidence="12">
    <location>
        <begin position="340"/>
        <end position="362"/>
    </location>
</feature>
<dbReference type="AlphaFoldDB" id="A0A426QGB3"/>
<dbReference type="PANTHER" id="PTHR10110">
    <property type="entry name" value="SODIUM/HYDROGEN EXCHANGER"/>
    <property type="match status" value="1"/>
</dbReference>
<evidence type="ECO:0000256" key="12">
    <source>
        <dbReference type="SAM" id="Phobius"/>
    </source>
</evidence>
<evidence type="ECO:0000256" key="1">
    <source>
        <dbReference type="ARBA" id="ARBA00004651"/>
    </source>
</evidence>
<keyword evidence="6 12" id="KW-0812">Transmembrane</keyword>
<evidence type="ECO:0000256" key="7">
    <source>
        <dbReference type="ARBA" id="ARBA00022989"/>
    </source>
</evidence>
<reference evidence="14 15" key="1">
    <citation type="journal article" date="2010" name="Int. J. Syst. Evol. Microbiol.">
        <title>Thiohalobacter thiocyanaticus gen. nov., sp. nov., a moderately halophilic, sulfur-oxidizing gammaproteobacterium from hypersaline lakes, that utilizes thiocyanate.</title>
        <authorList>
            <person name="Sorokin D.Y."/>
            <person name="Kovaleva O.L."/>
            <person name="Tourova T.P."/>
            <person name="Muyzer G."/>
        </authorList>
    </citation>
    <scope>NUCLEOTIDE SEQUENCE [LARGE SCALE GENOMIC DNA]</scope>
    <source>
        <strain evidence="14 15">Hrh1</strain>
    </source>
</reference>
<dbReference type="GO" id="GO:0015385">
    <property type="term" value="F:sodium:proton antiporter activity"/>
    <property type="evidence" value="ECO:0007669"/>
    <property type="project" value="InterPro"/>
</dbReference>
<feature type="transmembrane region" description="Helical" evidence="12">
    <location>
        <begin position="63"/>
        <end position="80"/>
    </location>
</feature>
<feature type="transmembrane region" description="Helical" evidence="12">
    <location>
        <begin position="304"/>
        <end position="328"/>
    </location>
</feature>